<reference evidence="3" key="1">
    <citation type="submission" date="2017-02" db="UniProtKB">
        <authorList>
            <consortium name="WormBaseParasite"/>
        </authorList>
    </citation>
    <scope>IDENTIFICATION</scope>
</reference>
<accession>A0A0M3KKP0</accession>
<dbReference type="WBParaSite" id="ASIM_0002157101-mRNA-1">
    <property type="protein sequence ID" value="ASIM_0002157101-mRNA-1"/>
    <property type="gene ID" value="ASIM_0002157101"/>
</dbReference>
<sequence length="69" mass="7651">MIPNCMDGKGPLLAADHVYTCKEGCPEGFVCEYPYDAQVPEKGICCPDLEALYRLYGSEENMQPGTKFI</sequence>
<keyword evidence="2" id="KW-1185">Reference proteome</keyword>
<evidence type="ECO:0000313" key="2">
    <source>
        <dbReference type="Proteomes" id="UP000267096"/>
    </source>
</evidence>
<organism evidence="3">
    <name type="scientific">Anisakis simplex</name>
    <name type="common">Herring worm</name>
    <dbReference type="NCBI Taxonomy" id="6269"/>
    <lineage>
        <taxon>Eukaryota</taxon>
        <taxon>Metazoa</taxon>
        <taxon>Ecdysozoa</taxon>
        <taxon>Nematoda</taxon>
        <taxon>Chromadorea</taxon>
        <taxon>Rhabditida</taxon>
        <taxon>Spirurina</taxon>
        <taxon>Ascaridomorpha</taxon>
        <taxon>Ascaridoidea</taxon>
        <taxon>Anisakidae</taxon>
        <taxon>Anisakis</taxon>
        <taxon>Anisakis simplex complex</taxon>
    </lineage>
</organism>
<dbReference type="OrthoDB" id="5859325at2759"/>
<reference evidence="1 2" key="2">
    <citation type="submission" date="2018-11" db="EMBL/GenBank/DDBJ databases">
        <authorList>
            <consortium name="Pathogen Informatics"/>
        </authorList>
    </citation>
    <scope>NUCLEOTIDE SEQUENCE [LARGE SCALE GENOMIC DNA]</scope>
</reference>
<evidence type="ECO:0000313" key="1">
    <source>
        <dbReference type="EMBL" id="VDK81280.1"/>
    </source>
</evidence>
<evidence type="ECO:0000313" key="3">
    <source>
        <dbReference type="WBParaSite" id="ASIM_0002157101-mRNA-1"/>
    </source>
</evidence>
<dbReference type="Proteomes" id="UP000267096">
    <property type="component" value="Unassembled WGS sequence"/>
</dbReference>
<proteinExistence type="predicted"/>
<dbReference type="EMBL" id="UYRR01041501">
    <property type="protein sequence ID" value="VDK81280.1"/>
    <property type="molecule type" value="Genomic_DNA"/>
</dbReference>
<dbReference type="AlphaFoldDB" id="A0A0M3KKP0"/>
<protein>
    <submittedName>
        <fullName evidence="3">EGF-like domain-containing protein</fullName>
    </submittedName>
</protein>
<name>A0A0M3KKP0_ANISI</name>
<gene>
    <name evidence="1" type="ORF">ASIM_LOCUS20938</name>
</gene>